<evidence type="ECO:0000313" key="1">
    <source>
        <dbReference type="EMBL" id="RZO26612.1"/>
    </source>
</evidence>
<gene>
    <name evidence="1" type="ORF">EVA92_02385</name>
</gene>
<dbReference type="AlphaFoldDB" id="A0A520MZE8"/>
<dbReference type="Pfam" id="PF05711">
    <property type="entry name" value="TylF"/>
    <property type="match status" value="1"/>
</dbReference>
<sequence length="227" mass="26517">MPMDIVELLDKIDIWDAENVFHLKSDPSRLKKVLAHYELYKKVEKVDGEFLEFGVFKGASFLRFVTFSEIFPKRRDRKFFGFDSYEKFPREDVKLGSDNEFISRFEEASGDPIDIDSLQKLITDKQFSSPDKINLIKGNVFETVPIFLKENPDLKIACLHLDMDVYEPTKFCLDKLYPMLEKNSIIICDDYNQVEGATQAFDEFSAEHGKKINKMNFSKTPYFIENN</sequence>
<comment type="caution">
    <text evidence="1">The sequence shown here is derived from an EMBL/GenBank/DDBJ whole genome shotgun (WGS) entry which is preliminary data.</text>
</comment>
<reference evidence="1 2" key="1">
    <citation type="submission" date="2019-02" db="EMBL/GenBank/DDBJ databases">
        <title>Prokaryotic population dynamics and viral predation in marine succession experiment using metagenomics: the confinement effect.</title>
        <authorList>
            <person name="Haro-Moreno J.M."/>
            <person name="Rodriguez-Valera F."/>
            <person name="Lopez-Perez M."/>
        </authorList>
    </citation>
    <scope>NUCLEOTIDE SEQUENCE [LARGE SCALE GENOMIC DNA]</scope>
    <source>
        <strain evidence="1">MED-G159</strain>
    </source>
</reference>
<dbReference type="GO" id="GO:0008168">
    <property type="term" value="F:methyltransferase activity"/>
    <property type="evidence" value="ECO:0007669"/>
    <property type="project" value="UniProtKB-KW"/>
</dbReference>
<dbReference type="PANTHER" id="PTHR40036">
    <property type="entry name" value="MACROCIN O-METHYLTRANSFERASE"/>
    <property type="match status" value="1"/>
</dbReference>
<keyword evidence="1" id="KW-0808">Transferase</keyword>
<dbReference type="Gene3D" id="3.40.50.150">
    <property type="entry name" value="Vaccinia Virus protein VP39"/>
    <property type="match status" value="1"/>
</dbReference>
<proteinExistence type="predicted"/>
<name>A0A520MZE8_9GAMM</name>
<dbReference type="EMBL" id="SHBE01000003">
    <property type="protein sequence ID" value="RZO26612.1"/>
    <property type="molecule type" value="Genomic_DNA"/>
</dbReference>
<dbReference type="InterPro" id="IPR008884">
    <property type="entry name" value="TylF_MeTrfase"/>
</dbReference>
<keyword evidence="1" id="KW-0489">Methyltransferase</keyword>
<accession>A0A520MZE8</accession>
<organism evidence="1 2">
    <name type="scientific">SAR86 cluster bacterium</name>
    <dbReference type="NCBI Taxonomy" id="2030880"/>
    <lineage>
        <taxon>Bacteria</taxon>
        <taxon>Pseudomonadati</taxon>
        <taxon>Pseudomonadota</taxon>
        <taxon>Gammaproteobacteria</taxon>
        <taxon>SAR86 cluster</taxon>
    </lineage>
</organism>
<dbReference type="PANTHER" id="PTHR40036:SF1">
    <property type="entry name" value="MACROCIN O-METHYLTRANSFERASE"/>
    <property type="match status" value="1"/>
</dbReference>
<dbReference type="SUPFAM" id="SSF53335">
    <property type="entry name" value="S-adenosyl-L-methionine-dependent methyltransferases"/>
    <property type="match status" value="1"/>
</dbReference>
<dbReference type="GO" id="GO:0032259">
    <property type="term" value="P:methylation"/>
    <property type="evidence" value="ECO:0007669"/>
    <property type="project" value="UniProtKB-KW"/>
</dbReference>
<dbReference type="InterPro" id="IPR029063">
    <property type="entry name" value="SAM-dependent_MTases_sf"/>
</dbReference>
<dbReference type="Proteomes" id="UP000315825">
    <property type="component" value="Unassembled WGS sequence"/>
</dbReference>
<evidence type="ECO:0000313" key="2">
    <source>
        <dbReference type="Proteomes" id="UP000315825"/>
    </source>
</evidence>
<protein>
    <submittedName>
        <fullName evidence="1">dTDP-6-deoxy-L-hexose 3-O-methyltransferase</fullName>
    </submittedName>
</protein>